<keyword evidence="2" id="KW-0251">Elongation factor</keyword>
<feature type="compositionally biased region" description="Basic and acidic residues" evidence="1">
    <location>
        <begin position="236"/>
        <end position="260"/>
    </location>
</feature>
<feature type="compositionally biased region" description="Basic residues" evidence="1">
    <location>
        <begin position="1"/>
        <end position="16"/>
    </location>
</feature>
<feature type="compositionally biased region" description="Basic residues" evidence="1">
    <location>
        <begin position="219"/>
        <end position="235"/>
    </location>
</feature>
<reference evidence="2" key="1">
    <citation type="submission" date="2020-02" db="EMBL/GenBank/DDBJ databases">
        <authorList>
            <person name="Meier V. D."/>
        </authorList>
    </citation>
    <scope>NUCLEOTIDE SEQUENCE</scope>
    <source>
        <strain evidence="2">AVDCRST_MAG35</strain>
    </source>
</reference>
<feature type="compositionally biased region" description="Basic residues" evidence="1">
    <location>
        <begin position="29"/>
        <end position="41"/>
    </location>
</feature>
<name>A0A6J4QBS2_9ACTN</name>
<evidence type="ECO:0000256" key="1">
    <source>
        <dbReference type="SAM" id="MobiDB-lite"/>
    </source>
</evidence>
<feature type="compositionally biased region" description="Basic and acidic residues" evidence="1">
    <location>
        <begin position="515"/>
        <end position="536"/>
    </location>
</feature>
<feature type="compositionally biased region" description="Basic and acidic residues" evidence="1">
    <location>
        <begin position="395"/>
        <end position="407"/>
    </location>
</feature>
<dbReference type="GO" id="GO:0003746">
    <property type="term" value="F:translation elongation factor activity"/>
    <property type="evidence" value="ECO:0007669"/>
    <property type="project" value="UniProtKB-KW"/>
</dbReference>
<dbReference type="EMBL" id="CADCUY010000601">
    <property type="protein sequence ID" value="CAA9439468.1"/>
    <property type="molecule type" value="Genomic_DNA"/>
</dbReference>
<feature type="compositionally biased region" description="Basic residues" evidence="1">
    <location>
        <begin position="483"/>
        <end position="498"/>
    </location>
</feature>
<feature type="region of interest" description="Disordered" evidence="1">
    <location>
        <begin position="1"/>
        <end position="626"/>
    </location>
</feature>
<feature type="compositionally biased region" description="Low complexity" evidence="1">
    <location>
        <begin position="440"/>
        <end position="466"/>
    </location>
</feature>
<accession>A0A6J4QBS2</accession>
<keyword evidence="2" id="KW-0648">Protein biosynthesis</keyword>
<evidence type="ECO:0000313" key="2">
    <source>
        <dbReference type="EMBL" id="CAA9439468.1"/>
    </source>
</evidence>
<feature type="compositionally biased region" description="Basic and acidic residues" evidence="1">
    <location>
        <begin position="342"/>
        <end position="353"/>
    </location>
</feature>
<sequence>ASHRPRPRRDRTRRGRPRGDRPGPPAQLLHHRPHRPRQVHARRPDAPDHRGGRRPGHAGAVPGPDGHRARARHHHQVAGGADAVGGRRHRPRPEHDRHPGARRLHLRGLPLPGRVRGRGAAGRRRAGHRGADPGEPVPGDGERAGDRAGAEQDRPAGGAAGAVRRGAGLAGGRGAGRRAAGLGQDRRRRPRAARPHRRGRARAGRRPRRPDPGDDLRLRLRHLPRRGHLRPRRRRAAEAAREDRHDVDPRHPRAPGDRGELPGAGAQRGPRRGRGGLPDHRREGRAPEPGRRHRHQRGPPVDGHRGAVRGPQAHGLLGAVPHRRLRLPAPARRPRPAQAQRRRAELRAGDLRGPRLRLPLRVPRPAPPGDHPRPPRAGVRARPHRHGPVGGLRGDPGRRARGHRDQPQRVPRGQGRRGARAGGEGDGAHAVGVHRHRDGAVPAAARRAPRHGLPLARAGGDALHAADGGDRLRLLRPPEVAHPRLRQLRLRPGRRPGRRPGEGRHPAPGRAGRRVQRDRAPRQGLRLRADDGRQAEGPHPAPAVRGAGAGRDRRPGDRPRDRARDPQGRARQVLRRRHHAQAQAAGEAEGGQEADEDGRPGRGAPGGLHRRAEQRPGQRQGGQGAL</sequence>
<feature type="compositionally biased region" description="Basic and acidic residues" evidence="1">
    <location>
        <begin position="550"/>
        <end position="568"/>
    </location>
</feature>
<proteinExistence type="predicted"/>
<organism evidence="2">
    <name type="scientific">uncultured Quadrisphaera sp</name>
    <dbReference type="NCBI Taxonomy" id="904978"/>
    <lineage>
        <taxon>Bacteria</taxon>
        <taxon>Bacillati</taxon>
        <taxon>Actinomycetota</taxon>
        <taxon>Actinomycetes</taxon>
        <taxon>Kineosporiales</taxon>
        <taxon>Kineosporiaceae</taxon>
        <taxon>Quadrisphaera</taxon>
        <taxon>environmental samples</taxon>
    </lineage>
</organism>
<feature type="compositionally biased region" description="Basic and acidic residues" evidence="1">
    <location>
        <begin position="209"/>
        <end position="218"/>
    </location>
</feature>
<feature type="compositionally biased region" description="Basic residues" evidence="1">
    <location>
        <begin position="186"/>
        <end position="208"/>
    </location>
</feature>
<dbReference type="AlphaFoldDB" id="A0A6J4QBS2"/>
<gene>
    <name evidence="2" type="ORF">AVDCRST_MAG35-3168</name>
</gene>
<feature type="non-terminal residue" evidence="2">
    <location>
        <position position="626"/>
    </location>
</feature>
<feature type="non-terminal residue" evidence="2">
    <location>
        <position position="1"/>
    </location>
</feature>
<feature type="compositionally biased region" description="Basic and acidic residues" evidence="1">
    <location>
        <begin position="277"/>
        <end position="290"/>
    </location>
</feature>
<feature type="compositionally biased region" description="Basic and acidic residues" evidence="1">
    <location>
        <begin position="140"/>
        <end position="154"/>
    </location>
</feature>
<feature type="compositionally biased region" description="Basic residues" evidence="1">
    <location>
        <begin position="115"/>
        <end position="128"/>
    </location>
</feature>
<protein>
    <submittedName>
        <fullName evidence="2">Translation elongation factor LepA</fullName>
    </submittedName>
</protein>